<gene>
    <name evidence="3" type="ORF">CYMTET_43975</name>
</gene>
<dbReference type="SUPFAM" id="SSF51206">
    <property type="entry name" value="cAMP-binding domain-like"/>
    <property type="match status" value="1"/>
</dbReference>
<dbReference type="InterPro" id="IPR018490">
    <property type="entry name" value="cNMP-bd_dom_sf"/>
</dbReference>
<dbReference type="EMBL" id="LGRX02029761">
    <property type="protein sequence ID" value="KAK3246490.1"/>
    <property type="molecule type" value="Genomic_DNA"/>
</dbReference>
<evidence type="ECO:0000313" key="4">
    <source>
        <dbReference type="Proteomes" id="UP001190700"/>
    </source>
</evidence>
<dbReference type="Proteomes" id="UP001190700">
    <property type="component" value="Unassembled WGS sequence"/>
</dbReference>
<accession>A0AAE0F154</accession>
<dbReference type="InterPro" id="IPR014710">
    <property type="entry name" value="RmlC-like_jellyroll"/>
</dbReference>
<dbReference type="PROSITE" id="PS00888">
    <property type="entry name" value="CNMP_BINDING_1"/>
    <property type="match status" value="1"/>
</dbReference>
<keyword evidence="4" id="KW-1185">Reference proteome</keyword>
<organism evidence="3 4">
    <name type="scientific">Cymbomonas tetramitiformis</name>
    <dbReference type="NCBI Taxonomy" id="36881"/>
    <lineage>
        <taxon>Eukaryota</taxon>
        <taxon>Viridiplantae</taxon>
        <taxon>Chlorophyta</taxon>
        <taxon>Pyramimonadophyceae</taxon>
        <taxon>Pyramimonadales</taxon>
        <taxon>Pyramimonadaceae</taxon>
        <taxon>Cymbomonas</taxon>
    </lineage>
</organism>
<dbReference type="InterPro" id="IPR000595">
    <property type="entry name" value="cNMP-bd_dom"/>
</dbReference>
<dbReference type="Gene3D" id="2.60.120.10">
    <property type="entry name" value="Jelly Rolls"/>
    <property type="match status" value="1"/>
</dbReference>
<evidence type="ECO:0000259" key="2">
    <source>
        <dbReference type="PROSITE" id="PS50042"/>
    </source>
</evidence>
<feature type="region of interest" description="Disordered" evidence="1">
    <location>
        <begin position="354"/>
        <end position="374"/>
    </location>
</feature>
<feature type="domain" description="Cyclic nucleotide-binding" evidence="2">
    <location>
        <begin position="1"/>
        <end position="23"/>
    </location>
</feature>
<evidence type="ECO:0000256" key="1">
    <source>
        <dbReference type="SAM" id="MobiDB-lite"/>
    </source>
</evidence>
<dbReference type="CDD" id="cd00038">
    <property type="entry name" value="CAP_ED"/>
    <property type="match status" value="1"/>
</dbReference>
<sequence>MRIIKEGDQANDVYLVKSGTVRLSVIHTHAAESSIEVEHPQPIRPKVQKAAQVGMLCLKISDYNNCIHHHKAPQEEILISIAGARSFIGEGAAISEARQDYTATCECKVVVYRICVEEFLRKMPVEALKSIKDVIPVTTQYHTQRIQDVGIHPLLPGSTLPQPADPLSLPRPVPAALSVSYSLVTTPPAILSIIRLRGNYALRVATFRDSSLRECSSTGSLPTYFTPGSKTERPSPQTLAKKLAPITADKTTWKAKMEGLGHVMDRLMTEKPTAVAQHSISKVLCSDVSPLRARPRIYVHREPAPLAPGEGRMRELCEGLRAQQLKQGKDAEQQKHEKLKAEVQEQLQTERLTSAEQTSALRMKQDEQRRERQEQRVRLLELGGGSDAFLQKWKKNQNVKAETESWTRLWSGVRDTVDKDMSKEKEIYKLLKSAPKTASSRGGMVD</sequence>
<proteinExistence type="predicted"/>
<name>A0AAE0F154_9CHLO</name>
<protein>
    <recommendedName>
        <fullName evidence="2">Cyclic nucleotide-binding domain-containing protein</fullName>
    </recommendedName>
</protein>
<feature type="compositionally biased region" description="Basic and acidic residues" evidence="1">
    <location>
        <begin position="363"/>
        <end position="374"/>
    </location>
</feature>
<comment type="caution">
    <text evidence="3">The sequence shown here is derived from an EMBL/GenBank/DDBJ whole genome shotgun (WGS) entry which is preliminary data.</text>
</comment>
<dbReference type="InterPro" id="IPR018488">
    <property type="entry name" value="cNMP-bd_CS"/>
</dbReference>
<dbReference type="AlphaFoldDB" id="A0AAE0F154"/>
<reference evidence="3 4" key="1">
    <citation type="journal article" date="2015" name="Genome Biol. Evol.">
        <title>Comparative Genomics of a Bacterivorous Green Alga Reveals Evolutionary Causalities and Consequences of Phago-Mixotrophic Mode of Nutrition.</title>
        <authorList>
            <person name="Burns J.A."/>
            <person name="Paasch A."/>
            <person name="Narechania A."/>
            <person name="Kim E."/>
        </authorList>
    </citation>
    <scope>NUCLEOTIDE SEQUENCE [LARGE SCALE GENOMIC DNA]</scope>
    <source>
        <strain evidence="3 4">PLY_AMNH</strain>
    </source>
</reference>
<dbReference type="PROSITE" id="PS50042">
    <property type="entry name" value="CNMP_BINDING_3"/>
    <property type="match status" value="1"/>
</dbReference>
<evidence type="ECO:0000313" key="3">
    <source>
        <dbReference type="EMBL" id="KAK3246490.1"/>
    </source>
</evidence>